<dbReference type="AlphaFoldDB" id="H0R137"/>
<dbReference type="Proteomes" id="UP000035034">
    <property type="component" value="Unassembled WGS sequence"/>
</dbReference>
<dbReference type="EMBL" id="BAEH01000064">
    <property type="protein sequence ID" value="GAB18788.1"/>
    <property type="molecule type" value="Genomic_DNA"/>
</dbReference>
<protein>
    <submittedName>
        <fullName evidence="1">Uncharacterized protein</fullName>
    </submittedName>
</protein>
<evidence type="ECO:0000313" key="1">
    <source>
        <dbReference type="EMBL" id="GAB18788.1"/>
    </source>
</evidence>
<accession>H0R137</accession>
<reference evidence="1 2" key="1">
    <citation type="submission" date="2011-12" db="EMBL/GenBank/DDBJ databases">
        <title>Whole genome shotgun sequence of Gordonia effusa NBRC 100432.</title>
        <authorList>
            <person name="Yoshida I."/>
            <person name="Takarada H."/>
            <person name="Hosoyama A."/>
            <person name="Tsuchikane K."/>
            <person name="Katsumata H."/>
            <person name="Yamazaki S."/>
            <person name="Fujita N."/>
        </authorList>
    </citation>
    <scope>NUCLEOTIDE SEQUENCE [LARGE SCALE GENOMIC DNA]</scope>
    <source>
        <strain evidence="1 2">NBRC 100432</strain>
    </source>
</reference>
<gene>
    <name evidence="1" type="ORF">GOEFS_064_00270</name>
</gene>
<evidence type="ECO:0000313" key="2">
    <source>
        <dbReference type="Proteomes" id="UP000035034"/>
    </source>
</evidence>
<name>H0R137_9ACTN</name>
<sequence length="67" mass="7305">MELNILLRARSASAIGTVEKRLAYRWVSVAELEGVEVLPETLKQVALTANHSVVTAILDGLDTDLPF</sequence>
<proteinExistence type="predicted"/>
<keyword evidence="2" id="KW-1185">Reference proteome</keyword>
<organism evidence="1 2">
    <name type="scientific">Gordonia effusa NBRC 100432</name>
    <dbReference type="NCBI Taxonomy" id="1077974"/>
    <lineage>
        <taxon>Bacteria</taxon>
        <taxon>Bacillati</taxon>
        <taxon>Actinomycetota</taxon>
        <taxon>Actinomycetes</taxon>
        <taxon>Mycobacteriales</taxon>
        <taxon>Gordoniaceae</taxon>
        <taxon>Gordonia</taxon>
    </lineage>
</organism>
<comment type="caution">
    <text evidence="1">The sequence shown here is derived from an EMBL/GenBank/DDBJ whole genome shotgun (WGS) entry which is preliminary data.</text>
</comment>